<gene>
    <name evidence="1" type="ORF">IZO911_LOCUS1346</name>
    <name evidence="2" type="ORF">JYZ213_LOCUS3554</name>
    <name evidence="5" type="ORF">KXQ929_LOCUS8031</name>
    <name evidence="6" type="ORF">OKA104_LOCUS39476</name>
    <name evidence="4" type="ORF">OXD698_LOCUS3758</name>
    <name evidence="3" type="ORF">VCS650_LOCUS2454</name>
</gene>
<dbReference type="Proteomes" id="UP000663845">
    <property type="component" value="Unassembled WGS sequence"/>
</dbReference>
<sequence>MDQSDPSFMYSQILKEILLIIDFEDKHITEFINYYRGTLAKDYIDSRTIEELEGYRNQEPIWWYSSKCYLYLKLNEALRLA</sequence>
<evidence type="ECO:0000313" key="3">
    <source>
        <dbReference type="EMBL" id="CAF0772515.1"/>
    </source>
</evidence>
<dbReference type="Proteomes" id="UP000663868">
    <property type="component" value="Unassembled WGS sequence"/>
</dbReference>
<organism evidence="1 7">
    <name type="scientific">Adineta steineri</name>
    <dbReference type="NCBI Taxonomy" id="433720"/>
    <lineage>
        <taxon>Eukaryota</taxon>
        <taxon>Metazoa</taxon>
        <taxon>Spiralia</taxon>
        <taxon>Gnathifera</taxon>
        <taxon>Rotifera</taxon>
        <taxon>Eurotatoria</taxon>
        <taxon>Bdelloidea</taxon>
        <taxon>Adinetida</taxon>
        <taxon>Adinetidae</taxon>
        <taxon>Adineta</taxon>
    </lineage>
</organism>
<comment type="caution">
    <text evidence="1">The sequence shown here is derived from an EMBL/GenBank/DDBJ whole genome shotgun (WGS) entry which is preliminary data.</text>
</comment>
<dbReference type="EMBL" id="CAJNOG010000019">
    <property type="protein sequence ID" value="CAF0769868.1"/>
    <property type="molecule type" value="Genomic_DNA"/>
</dbReference>
<dbReference type="Proteomes" id="UP000663844">
    <property type="component" value="Unassembled WGS sequence"/>
</dbReference>
<dbReference type="EMBL" id="CAJNOE010000006">
    <property type="protein sequence ID" value="CAF0717452.1"/>
    <property type="molecule type" value="Genomic_DNA"/>
</dbReference>
<evidence type="ECO:0000313" key="4">
    <source>
        <dbReference type="EMBL" id="CAF3547534.1"/>
    </source>
</evidence>
<dbReference type="Proteomes" id="UP000663860">
    <property type="component" value="Unassembled WGS sequence"/>
</dbReference>
<dbReference type="OrthoDB" id="10059561at2759"/>
<evidence type="ECO:0000313" key="7">
    <source>
        <dbReference type="Proteomes" id="UP000663860"/>
    </source>
</evidence>
<dbReference type="EMBL" id="CAJOAY010007779">
    <property type="protein sequence ID" value="CAF4173460.1"/>
    <property type="molecule type" value="Genomic_DNA"/>
</dbReference>
<reference evidence="1" key="1">
    <citation type="submission" date="2021-02" db="EMBL/GenBank/DDBJ databases">
        <authorList>
            <person name="Nowell W R."/>
        </authorList>
    </citation>
    <scope>NUCLEOTIDE SEQUENCE</scope>
</reference>
<dbReference type="Proteomes" id="UP000663891">
    <property type="component" value="Unassembled WGS sequence"/>
</dbReference>
<evidence type="ECO:0000313" key="5">
    <source>
        <dbReference type="EMBL" id="CAF3656059.1"/>
    </source>
</evidence>
<dbReference type="EMBL" id="CAJOAZ010000136">
    <property type="protein sequence ID" value="CAF3547534.1"/>
    <property type="molecule type" value="Genomic_DNA"/>
</dbReference>
<evidence type="ECO:0000313" key="1">
    <source>
        <dbReference type="EMBL" id="CAF0717452.1"/>
    </source>
</evidence>
<dbReference type="AlphaFoldDB" id="A0A813MC97"/>
<evidence type="ECO:0000313" key="6">
    <source>
        <dbReference type="EMBL" id="CAF4173460.1"/>
    </source>
</evidence>
<name>A0A813MC97_9BILA</name>
<dbReference type="EMBL" id="CAJNON010000012">
    <property type="protein sequence ID" value="CAF0772515.1"/>
    <property type="molecule type" value="Genomic_DNA"/>
</dbReference>
<accession>A0A813MC97</accession>
<dbReference type="EMBL" id="CAJOBB010000341">
    <property type="protein sequence ID" value="CAF3656059.1"/>
    <property type="molecule type" value="Genomic_DNA"/>
</dbReference>
<proteinExistence type="predicted"/>
<evidence type="ECO:0000313" key="2">
    <source>
        <dbReference type="EMBL" id="CAF0769868.1"/>
    </source>
</evidence>
<protein>
    <submittedName>
        <fullName evidence="1">Uncharacterized protein</fullName>
    </submittedName>
</protein>
<dbReference type="Proteomes" id="UP000663881">
    <property type="component" value="Unassembled WGS sequence"/>
</dbReference>